<dbReference type="Pfam" id="PF00420">
    <property type="entry name" value="Oxidored_q2"/>
    <property type="match status" value="1"/>
</dbReference>
<evidence type="ECO:0000256" key="11">
    <source>
        <dbReference type="SAM" id="SignalP"/>
    </source>
</evidence>
<feature type="chain" id="PRO_5044223689" description="NADH-ubiquinone oxidoreductase chain 4L" evidence="11">
    <location>
        <begin position="21"/>
        <end position="91"/>
    </location>
</feature>
<feature type="transmembrane region" description="Helical" evidence="10">
    <location>
        <begin position="30"/>
        <end position="47"/>
    </location>
</feature>
<evidence type="ECO:0000256" key="1">
    <source>
        <dbReference type="ARBA" id="ARBA00004141"/>
    </source>
</evidence>
<evidence type="ECO:0000313" key="12">
    <source>
        <dbReference type="EMBL" id="XDJ13607.1"/>
    </source>
</evidence>
<comment type="subcellular location">
    <subcellularLocation>
        <location evidence="1">Membrane</location>
        <topology evidence="1">Multi-pass membrane protein</topology>
    </subcellularLocation>
</comment>
<keyword evidence="7" id="KW-0520">NAD</keyword>
<dbReference type="EMBL" id="PP187731">
    <property type="protein sequence ID" value="XDJ13607.1"/>
    <property type="molecule type" value="Genomic_DNA"/>
</dbReference>
<keyword evidence="4 10" id="KW-0812">Transmembrane</keyword>
<dbReference type="Gene3D" id="1.10.287.3510">
    <property type="match status" value="1"/>
</dbReference>
<evidence type="ECO:0000256" key="8">
    <source>
        <dbReference type="ARBA" id="ARBA00023136"/>
    </source>
</evidence>
<organism evidence="12">
    <name type="scientific">Thyasira tokunagai</name>
    <dbReference type="NCBI Taxonomy" id="3055801"/>
    <lineage>
        <taxon>Eukaryota</taxon>
        <taxon>Metazoa</taxon>
        <taxon>Spiralia</taxon>
        <taxon>Lophotrochozoa</taxon>
        <taxon>Mollusca</taxon>
        <taxon>Bivalvia</taxon>
        <taxon>Autobranchia</taxon>
        <taxon>Heteroconchia</taxon>
        <taxon>Euheterodonta</taxon>
        <taxon>Imparidentia</taxon>
        <taxon>Lucinida</taxon>
        <taxon>Thyasiroidea</taxon>
        <taxon>Thyasiridae</taxon>
        <taxon>Thyasira</taxon>
    </lineage>
</organism>
<name>A0AB39CC92_9BIVA</name>
<accession>A0AB39CC92</accession>
<sequence>MMWFFFFFFLLSLLVLLTQKESVLMILLCFELMFLVIFMGLVWSGFMHGSFHSVIVVSAFAVAEAAVGLSLLVSLVHVNGNEGVSLVVEIL</sequence>
<keyword evidence="6 10" id="KW-1133">Transmembrane helix</keyword>
<reference evidence="12" key="1">
    <citation type="submission" date="2024-01" db="EMBL/GenBank/DDBJ databases">
        <authorList>
            <person name="Shin J.-S."/>
            <person name="Song C.-U."/>
            <person name="Choi H."/>
            <person name="Kwon K.-K."/>
            <person name="Eyun S.-i."/>
            <person name="Choi K.-S."/>
        </authorList>
    </citation>
    <scope>NUCLEOTIDE SEQUENCE</scope>
</reference>
<keyword evidence="8 10" id="KW-0472">Membrane</keyword>
<feature type="transmembrane region" description="Helical" evidence="10">
    <location>
        <begin position="54"/>
        <end position="76"/>
    </location>
</feature>
<dbReference type="InterPro" id="IPR039428">
    <property type="entry name" value="NUOK/Mnh_C1-like"/>
</dbReference>
<geneLocation type="mitochondrion" evidence="12"/>
<evidence type="ECO:0000256" key="3">
    <source>
        <dbReference type="ARBA" id="ARBA00016612"/>
    </source>
</evidence>
<evidence type="ECO:0000256" key="2">
    <source>
        <dbReference type="ARBA" id="ARBA00010519"/>
    </source>
</evidence>
<gene>
    <name evidence="12" type="primary">ND4l</name>
</gene>
<evidence type="ECO:0000256" key="6">
    <source>
        <dbReference type="ARBA" id="ARBA00022989"/>
    </source>
</evidence>
<dbReference type="GO" id="GO:0016020">
    <property type="term" value="C:membrane"/>
    <property type="evidence" value="ECO:0007669"/>
    <property type="project" value="UniProtKB-SubCell"/>
</dbReference>
<evidence type="ECO:0000256" key="9">
    <source>
        <dbReference type="ARBA" id="ARBA00031586"/>
    </source>
</evidence>
<keyword evidence="12" id="KW-0496">Mitochondrion</keyword>
<comment type="similarity">
    <text evidence="2">Belongs to the complex I subunit 4L family.</text>
</comment>
<evidence type="ECO:0000256" key="7">
    <source>
        <dbReference type="ARBA" id="ARBA00023027"/>
    </source>
</evidence>
<proteinExistence type="inferred from homology"/>
<evidence type="ECO:0000256" key="4">
    <source>
        <dbReference type="ARBA" id="ARBA00022692"/>
    </source>
</evidence>
<dbReference type="AlphaFoldDB" id="A0AB39CC92"/>
<feature type="signal peptide" evidence="11">
    <location>
        <begin position="1"/>
        <end position="20"/>
    </location>
</feature>
<protein>
    <recommendedName>
        <fullName evidence="3">NADH-ubiquinone oxidoreductase chain 4L</fullName>
    </recommendedName>
    <alternativeName>
        <fullName evidence="9">NADH dehydrogenase subunit 4L</fullName>
    </alternativeName>
</protein>
<keyword evidence="11" id="KW-0732">Signal</keyword>
<evidence type="ECO:0000256" key="5">
    <source>
        <dbReference type="ARBA" id="ARBA00022967"/>
    </source>
</evidence>
<keyword evidence="5" id="KW-1278">Translocase</keyword>
<evidence type="ECO:0000256" key="10">
    <source>
        <dbReference type="SAM" id="Phobius"/>
    </source>
</evidence>